<proteinExistence type="predicted"/>
<gene>
    <name evidence="3" type="ORF">ZHAS_00013793</name>
</gene>
<dbReference type="VEuPathDB" id="VectorBase:ASIC013793"/>
<evidence type="ECO:0000313" key="3">
    <source>
        <dbReference type="EMBL" id="KFB45813.1"/>
    </source>
</evidence>
<dbReference type="EnsemblMetazoa" id="ASIC013793-RA">
    <property type="protein sequence ID" value="ASIC013793-PA"/>
    <property type="gene ID" value="ASIC013793"/>
</dbReference>
<dbReference type="EMBL" id="ATLV01020793">
    <property type="status" value="NOT_ANNOTATED_CDS"/>
    <property type="molecule type" value="Genomic_DNA"/>
</dbReference>
<feature type="chain" id="PRO_5001784420" evidence="2">
    <location>
        <begin position="24"/>
        <end position="266"/>
    </location>
</feature>
<feature type="signal peptide" evidence="2">
    <location>
        <begin position="1"/>
        <end position="23"/>
    </location>
</feature>
<evidence type="ECO:0000313" key="5">
    <source>
        <dbReference type="Proteomes" id="UP000030765"/>
    </source>
</evidence>
<dbReference type="AlphaFoldDB" id="A0A084W6G9"/>
<dbReference type="EMBL" id="KE525307">
    <property type="protein sequence ID" value="KFB45813.1"/>
    <property type="molecule type" value="Genomic_DNA"/>
</dbReference>
<name>A0A084W6G9_ANOSI</name>
<accession>A0A084W6G9</accession>
<organism evidence="4 5">
    <name type="scientific">Anopheles sinensis</name>
    <name type="common">Mosquito</name>
    <dbReference type="NCBI Taxonomy" id="74873"/>
    <lineage>
        <taxon>Eukaryota</taxon>
        <taxon>Metazoa</taxon>
        <taxon>Ecdysozoa</taxon>
        <taxon>Arthropoda</taxon>
        <taxon>Hexapoda</taxon>
        <taxon>Insecta</taxon>
        <taxon>Pterygota</taxon>
        <taxon>Neoptera</taxon>
        <taxon>Endopterygota</taxon>
        <taxon>Diptera</taxon>
        <taxon>Nematocera</taxon>
        <taxon>Culicoidea</taxon>
        <taxon>Culicidae</taxon>
        <taxon>Anophelinae</taxon>
        <taxon>Anopheles</taxon>
    </lineage>
</organism>
<reference evidence="4" key="2">
    <citation type="submission" date="2020-05" db="UniProtKB">
        <authorList>
            <consortium name="EnsemblMetazoa"/>
        </authorList>
    </citation>
    <scope>IDENTIFICATION</scope>
</reference>
<dbReference type="OrthoDB" id="7744759at2759"/>
<dbReference type="Proteomes" id="UP000030765">
    <property type="component" value="Unassembled WGS sequence"/>
</dbReference>
<dbReference type="OMA" id="GCWDKEL"/>
<evidence type="ECO:0000313" key="4">
    <source>
        <dbReference type="EnsemblMetazoa" id="ASIC013793-PA"/>
    </source>
</evidence>
<sequence length="266" mass="29150">MGLTGKLILPLFGAVMLCGLVIGGQVGYDDVNSLPPEEKRRIIRELLRAQKDIRRALMKVHYSLNGEESEGYDDDDEFRHGCWDKELAGFRANLEEKMASLSSGLKLSNELMDEITERIKPGHHGHYESGYGGGPEYGGGPDYGGGYDHGDGYGGGYGHHGYGPGYGPIKPRPTHPTKPPLTTTPETTSWRPTTTQSYGSDGDDSDEYYARNRGANRRYGRDLNLDAAVEEEDVKHEPGVAVDDAQQPGIDSDVAEALDTLFEDKE</sequence>
<evidence type="ECO:0000256" key="2">
    <source>
        <dbReference type="SAM" id="SignalP"/>
    </source>
</evidence>
<keyword evidence="5" id="KW-1185">Reference proteome</keyword>
<evidence type="ECO:0000256" key="1">
    <source>
        <dbReference type="SAM" id="MobiDB-lite"/>
    </source>
</evidence>
<protein>
    <submittedName>
        <fullName evidence="3 4">Uncharacterized protein</fullName>
    </submittedName>
</protein>
<keyword evidence="2" id="KW-0732">Signal</keyword>
<reference evidence="3 5" key="1">
    <citation type="journal article" date="2014" name="BMC Genomics">
        <title>Genome sequence of Anopheles sinensis provides insight into genetics basis of mosquito competence for malaria parasites.</title>
        <authorList>
            <person name="Zhou D."/>
            <person name="Zhang D."/>
            <person name="Ding G."/>
            <person name="Shi L."/>
            <person name="Hou Q."/>
            <person name="Ye Y."/>
            <person name="Xu Y."/>
            <person name="Zhou H."/>
            <person name="Xiong C."/>
            <person name="Li S."/>
            <person name="Yu J."/>
            <person name="Hong S."/>
            <person name="Yu X."/>
            <person name="Zou P."/>
            <person name="Chen C."/>
            <person name="Chang X."/>
            <person name="Wang W."/>
            <person name="Lv Y."/>
            <person name="Sun Y."/>
            <person name="Ma L."/>
            <person name="Shen B."/>
            <person name="Zhu C."/>
        </authorList>
    </citation>
    <scope>NUCLEOTIDE SEQUENCE [LARGE SCALE GENOMIC DNA]</scope>
</reference>
<feature type="compositionally biased region" description="Pro residues" evidence="1">
    <location>
        <begin position="170"/>
        <end position="179"/>
    </location>
</feature>
<feature type="compositionally biased region" description="Low complexity" evidence="1">
    <location>
        <begin position="180"/>
        <end position="200"/>
    </location>
</feature>
<dbReference type="VEuPathDB" id="VectorBase:ASIS013744"/>
<feature type="region of interest" description="Disordered" evidence="1">
    <location>
        <begin position="164"/>
        <end position="251"/>
    </location>
</feature>